<comment type="cofactor">
    <cofactor evidence="1">
        <name>FMN</name>
        <dbReference type="ChEBI" id="CHEBI:58210"/>
    </cofactor>
</comment>
<evidence type="ECO:0000256" key="1">
    <source>
        <dbReference type="ARBA" id="ARBA00001917"/>
    </source>
</evidence>
<dbReference type="Gene3D" id="3.20.20.70">
    <property type="entry name" value="Aldolase class I"/>
    <property type="match status" value="1"/>
</dbReference>
<feature type="domain" description="NADH:flavin oxidoreductase/NADH oxidase N-terminal" evidence="10">
    <location>
        <begin position="4"/>
        <end position="351"/>
    </location>
</feature>
<comment type="cofactor">
    <cofactor evidence="2">
        <name>[4Fe-4S] cluster</name>
        <dbReference type="ChEBI" id="CHEBI:49883"/>
    </cofactor>
</comment>
<dbReference type="CDD" id="cd02803">
    <property type="entry name" value="OYE_like_FMN_family"/>
    <property type="match status" value="1"/>
</dbReference>
<dbReference type="InterPro" id="IPR023753">
    <property type="entry name" value="FAD/NAD-binding_dom"/>
</dbReference>
<dbReference type="InterPro" id="IPR001155">
    <property type="entry name" value="OxRdtase_FMN_N"/>
</dbReference>
<evidence type="ECO:0000259" key="11">
    <source>
        <dbReference type="Pfam" id="PF07992"/>
    </source>
</evidence>
<reference evidence="12" key="1">
    <citation type="journal article" date="2015" name="Nature">
        <title>Complex archaea that bridge the gap between prokaryotes and eukaryotes.</title>
        <authorList>
            <person name="Spang A."/>
            <person name="Saw J.H."/>
            <person name="Jorgensen S.L."/>
            <person name="Zaremba-Niedzwiedzka K."/>
            <person name="Martijn J."/>
            <person name="Lind A.E."/>
            <person name="van Eijk R."/>
            <person name="Schleper C."/>
            <person name="Guy L."/>
            <person name="Ettema T.J."/>
        </authorList>
    </citation>
    <scope>NUCLEOTIDE SEQUENCE</scope>
</reference>
<keyword evidence="4" id="KW-0285">Flavoprotein</keyword>
<name>A0A0F9NQF9_9ZZZZ</name>
<dbReference type="SUPFAM" id="SSF51395">
    <property type="entry name" value="FMN-linked oxidoreductases"/>
    <property type="match status" value="1"/>
</dbReference>
<dbReference type="SUPFAM" id="SSF51905">
    <property type="entry name" value="FAD/NAD(P)-binding domain"/>
    <property type="match status" value="1"/>
</dbReference>
<comment type="similarity">
    <text evidence="3">In the N-terminal section; belongs to the NADH:flavin oxidoreductase/NADH oxidase family.</text>
</comment>
<sequence>MVKLGDPITIRRMEVKNRLGFPPMYSSSCDSQGRPTERAYRLYERKAIGGVGLMVYEATMVDPHFPSQNGAWIGTDDNIPAYRKMTDLVHKHNVKFGMQINKLGLISYAFYAMYNYFGLDPIGPSEIDLLQSTSSLKVMFPAWPSIIEKKNLKMRELNVEEISKIQDLYALGAKRVIQAGFDFVEIHSAHGTLPSAFLSPFNNRRNDKYGGSIEKRCQFILETVGKVRKTIGDEPPIFVRISGDELFNGGNRIEETTKIAQILEKGGVDCIDVTQGIILRSPFGIEIPAYCRHGCYIDLAEAIKKVVDIPVIGVGRIVDPVMADQFIQQGKADIIYLGRQLICDAETPNKYFNGQLDDIRYCIGCLQSCGSVCLQDAFSGQNYQEITSSTELKKIVILGAGIAGMEAARVAKLRGHEVEIYEKSNKVGGLIPLVALEYKKNDFMNIVNYLDIQLKKLEVSIHLNKELTREKVASLKPDILVLATGSEATVPVKFEGNPNVVSQDEAILNSKRLGKEIVVWGLNAYWKGGSETAISLAKEGFNVKALIGPEALIAQVISGGGTGRRFLITQYLKQNNTQVYPIAKLLDVNEKGVKFYDKERTEHFIEADALIYCGSRISNGKKLKKEFEGVAPEIILIGDCKKPRDIKEALKDAQTFARNLK</sequence>
<comment type="caution">
    <text evidence="12">The sequence shown here is derived from an EMBL/GenBank/DDBJ whole genome shotgun (WGS) entry which is preliminary data.</text>
</comment>
<evidence type="ECO:0000256" key="6">
    <source>
        <dbReference type="ARBA" id="ARBA00022723"/>
    </source>
</evidence>
<dbReference type="Pfam" id="PF07992">
    <property type="entry name" value="Pyr_redox_2"/>
    <property type="match status" value="1"/>
</dbReference>
<evidence type="ECO:0000256" key="7">
    <source>
        <dbReference type="ARBA" id="ARBA00023002"/>
    </source>
</evidence>
<dbReference type="GO" id="GO:0016491">
    <property type="term" value="F:oxidoreductase activity"/>
    <property type="evidence" value="ECO:0007669"/>
    <property type="project" value="UniProtKB-KW"/>
</dbReference>
<evidence type="ECO:0000256" key="9">
    <source>
        <dbReference type="ARBA" id="ARBA00023014"/>
    </source>
</evidence>
<feature type="domain" description="FAD/NAD(P)-binding" evidence="11">
    <location>
        <begin position="394"/>
        <end position="613"/>
    </location>
</feature>
<evidence type="ECO:0008006" key="13">
    <source>
        <dbReference type="Google" id="ProtNLM"/>
    </source>
</evidence>
<keyword evidence="9" id="KW-0411">Iron-sulfur</keyword>
<dbReference type="EMBL" id="LAZR01006586">
    <property type="protein sequence ID" value="KKM91075.1"/>
    <property type="molecule type" value="Genomic_DNA"/>
</dbReference>
<dbReference type="AlphaFoldDB" id="A0A0F9NQF9"/>
<evidence type="ECO:0000313" key="12">
    <source>
        <dbReference type="EMBL" id="KKM91075.1"/>
    </source>
</evidence>
<evidence type="ECO:0000256" key="5">
    <source>
        <dbReference type="ARBA" id="ARBA00022643"/>
    </source>
</evidence>
<dbReference type="SUPFAM" id="SSF51971">
    <property type="entry name" value="Nucleotide-binding domain"/>
    <property type="match status" value="1"/>
</dbReference>
<dbReference type="Pfam" id="PF00724">
    <property type="entry name" value="Oxidored_FMN"/>
    <property type="match status" value="1"/>
</dbReference>
<dbReference type="GO" id="GO:0010181">
    <property type="term" value="F:FMN binding"/>
    <property type="evidence" value="ECO:0007669"/>
    <property type="project" value="InterPro"/>
</dbReference>
<dbReference type="InterPro" id="IPR036188">
    <property type="entry name" value="FAD/NAD-bd_sf"/>
</dbReference>
<keyword evidence="8" id="KW-0408">Iron</keyword>
<gene>
    <name evidence="12" type="ORF">LCGC14_1232210</name>
</gene>
<accession>A0A0F9NQF9</accession>
<dbReference type="PANTHER" id="PTHR42917">
    <property type="entry name" value="2,4-DIENOYL-COA REDUCTASE"/>
    <property type="match status" value="1"/>
</dbReference>
<organism evidence="12">
    <name type="scientific">marine sediment metagenome</name>
    <dbReference type="NCBI Taxonomy" id="412755"/>
    <lineage>
        <taxon>unclassified sequences</taxon>
        <taxon>metagenomes</taxon>
        <taxon>ecological metagenomes</taxon>
    </lineage>
</organism>
<dbReference type="InterPro" id="IPR051793">
    <property type="entry name" value="NADH:flavin_oxidoreductase"/>
</dbReference>
<keyword evidence="7" id="KW-0560">Oxidoreductase</keyword>
<protein>
    <recommendedName>
        <fullName evidence="13">NADH:flavin oxidoreductase/NADH oxidase N-terminal domain-containing protein</fullName>
    </recommendedName>
</protein>
<evidence type="ECO:0000256" key="8">
    <source>
        <dbReference type="ARBA" id="ARBA00023004"/>
    </source>
</evidence>
<keyword evidence="5" id="KW-0288">FMN</keyword>
<dbReference type="Gene3D" id="3.40.50.720">
    <property type="entry name" value="NAD(P)-binding Rossmann-like Domain"/>
    <property type="match status" value="1"/>
</dbReference>
<evidence type="ECO:0000256" key="2">
    <source>
        <dbReference type="ARBA" id="ARBA00001966"/>
    </source>
</evidence>
<evidence type="ECO:0000256" key="4">
    <source>
        <dbReference type="ARBA" id="ARBA00022630"/>
    </source>
</evidence>
<evidence type="ECO:0000259" key="10">
    <source>
        <dbReference type="Pfam" id="PF00724"/>
    </source>
</evidence>
<evidence type="ECO:0000256" key="3">
    <source>
        <dbReference type="ARBA" id="ARBA00011048"/>
    </source>
</evidence>
<dbReference type="InterPro" id="IPR013785">
    <property type="entry name" value="Aldolase_TIM"/>
</dbReference>
<proteinExistence type="inferred from homology"/>
<dbReference type="GO" id="GO:0051536">
    <property type="term" value="F:iron-sulfur cluster binding"/>
    <property type="evidence" value="ECO:0007669"/>
    <property type="project" value="UniProtKB-KW"/>
</dbReference>
<dbReference type="GO" id="GO:0046872">
    <property type="term" value="F:metal ion binding"/>
    <property type="evidence" value="ECO:0007669"/>
    <property type="project" value="UniProtKB-KW"/>
</dbReference>
<dbReference type="PRINTS" id="PR00419">
    <property type="entry name" value="ADXRDTASE"/>
</dbReference>
<dbReference type="Gene3D" id="3.50.50.60">
    <property type="entry name" value="FAD/NAD(P)-binding domain"/>
    <property type="match status" value="1"/>
</dbReference>
<keyword evidence="6" id="KW-0479">Metal-binding</keyword>
<dbReference type="PANTHER" id="PTHR42917:SF2">
    <property type="entry name" value="2,4-DIENOYL-COA REDUCTASE [(2E)-ENOYL-COA-PRODUCING]"/>
    <property type="match status" value="1"/>
</dbReference>